<dbReference type="OrthoDB" id="446290at2759"/>
<gene>
    <name evidence="7" type="ORF">CEUTPL_LOCUS13462</name>
</gene>
<evidence type="ECO:0000256" key="5">
    <source>
        <dbReference type="ARBA" id="ARBA00023273"/>
    </source>
</evidence>
<evidence type="ECO:0000256" key="2">
    <source>
        <dbReference type="ARBA" id="ARBA00004245"/>
    </source>
</evidence>
<dbReference type="AlphaFoldDB" id="A0A9N9QNF6"/>
<comment type="similarity">
    <text evidence="6">Belongs to the CFAP144 family.</text>
</comment>
<keyword evidence="8" id="KW-1185">Reference proteome</keyword>
<dbReference type="GO" id="GO:0097546">
    <property type="term" value="C:ciliary base"/>
    <property type="evidence" value="ECO:0007669"/>
    <property type="project" value="TreeGrafter"/>
</dbReference>
<dbReference type="Pfam" id="PF14886">
    <property type="entry name" value="FAM183"/>
    <property type="match status" value="1"/>
</dbReference>
<evidence type="ECO:0000313" key="8">
    <source>
        <dbReference type="Proteomes" id="UP001152799"/>
    </source>
</evidence>
<evidence type="ECO:0000256" key="1">
    <source>
        <dbReference type="ARBA" id="ARBA00004138"/>
    </source>
</evidence>
<protein>
    <submittedName>
        <fullName evidence="7">Uncharacterized protein</fullName>
    </submittedName>
</protein>
<reference evidence="7" key="1">
    <citation type="submission" date="2022-01" db="EMBL/GenBank/DDBJ databases">
        <authorList>
            <person name="King R."/>
        </authorList>
    </citation>
    <scope>NUCLEOTIDE SEQUENCE</scope>
</reference>
<comment type="subcellular location">
    <subcellularLocation>
        <location evidence="1">Cell projection</location>
        <location evidence="1">Cilium</location>
    </subcellularLocation>
    <subcellularLocation>
        <location evidence="2">Cytoplasm</location>
        <location evidence="2">Cytoskeleton</location>
    </subcellularLocation>
</comment>
<dbReference type="InterPro" id="IPR029214">
    <property type="entry name" value="CFAP144"/>
</dbReference>
<dbReference type="Proteomes" id="UP001152799">
    <property type="component" value="Chromosome 8"/>
</dbReference>
<evidence type="ECO:0000256" key="4">
    <source>
        <dbReference type="ARBA" id="ARBA00023212"/>
    </source>
</evidence>
<dbReference type="EMBL" id="OU892284">
    <property type="protein sequence ID" value="CAG9773061.1"/>
    <property type="molecule type" value="Genomic_DNA"/>
</dbReference>
<proteinExistence type="inferred from homology"/>
<organism evidence="7 8">
    <name type="scientific">Ceutorhynchus assimilis</name>
    <name type="common">cabbage seed weevil</name>
    <dbReference type="NCBI Taxonomy" id="467358"/>
    <lineage>
        <taxon>Eukaryota</taxon>
        <taxon>Metazoa</taxon>
        <taxon>Ecdysozoa</taxon>
        <taxon>Arthropoda</taxon>
        <taxon>Hexapoda</taxon>
        <taxon>Insecta</taxon>
        <taxon>Pterygota</taxon>
        <taxon>Neoptera</taxon>
        <taxon>Endopterygota</taxon>
        <taxon>Coleoptera</taxon>
        <taxon>Polyphaga</taxon>
        <taxon>Cucujiformia</taxon>
        <taxon>Curculionidae</taxon>
        <taxon>Ceutorhynchinae</taxon>
        <taxon>Ceutorhynchus</taxon>
    </lineage>
</organism>
<keyword evidence="4" id="KW-0206">Cytoskeleton</keyword>
<evidence type="ECO:0000256" key="6">
    <source>
        <dbReference type="ARBA" id="ARBA00034777"/>
    </source>
</evidence>
<dbReference type="GO" id="GO:0005856">
    <property type="term" value="C:cytoskeleton"/>
    <property type="evidence" value="ECO:0007669"/>
    <property type="project" value="UniProtKB-SubCell"/>
</dbReference>
<sequence>MGVNKRASVLSGTIFTERNEKELRFIRVYDHYRRDYFKVPTTPKFYSLHDSQIHRVSQNAIKEIIENIRIAKDLGPRFKRKWPETTNQMYGWFPELLVDIDKEDCRFYFPKKETEITQFGLKALQCKKNKR</sequence>
<evidence type="ECO:0000256" key="3">
    <source>
        <dbReference type="ARBA" id="ARBA00022490"/>
    </source>
</evidence>
<name>A0A9N9QNF6_9CUCU</name>
<keyword evidence="5" id="KW-0966">Cell projection</keyword>
<keyword evidence="3" id="KW-0963">Cytoplasm</keyword>
<evidence type="ECO:0000313" key="7">
    <source>
        <dbReference type="EMBL" id="CAG9773061.1"/>
    </source>
</evidence>
<dbReference type="PANTHER" id="PTHR33865">
    <property type="entry name" value="PROTEIN FAM183B"/>
    <property type="match status" value="1"/>
</dbReference>
<accession>A0A9N9QNF6</accession>
<dbReference type="PANTHER" id="PTHR33865:SF3">
    <property type="entry name" value="PROTEIN FAM183B"/>
    <property type="match status" value="1"/>
</dbReference>